<dbReference type="AlphaFoldDB" id="A0AAV9GYW7"/>
<dbReference type="Proteomes" id="UP001321760">
    <property type="component" value="Unassembled WGS sequence"/>
</dbReference>
<comment type="caution">
    <text evidence="1">The sequence shown here is derived from an EMBL/GenBank/DDBJ whole genome shotgun (WGS) entry which is preliminary data.</text>
</comment>
<accession>A0AAV9GYW7</accession>
<sequence>MADPLSIAVSATALVATARKIYTGLAGLVGNVKDAPANIEAALATVGQIRTALVEVKGLINAVETLPPARKALIHLDHLAVTFADGVMLLTELESLVCDQPADLSFTRRLRWAASERDRKIARLLSRLET</sequence>
<gene>
    <name evidence="1" type="ORF">QBC34DRAFT_210557</name>
</gene>
<reference evidence="1" key="2">
    <citation type="submission" date="2023-05" db="EMBL/GenBank/DDBJ databases">
        <authorList>
            <consortium name="Lawrence Berkeley National Laboratory"/>
            <person name="Steindorff A."/>
            <person name="Hensen N."/>
            <person name="Bonometti L."/>
            <person name="Westerberg I."/>
            <person name="Brannstrom I.O."/>
            <person name="Guillou S."/>
            <person name="Cros-Aarteil S."/>
            <person name="Calhoun S."/>
            <person name="Haridas S."/>
            <person name="Kuo A."/>
            <person name="Mondo S."/>
            <person name="Pangilinan J."/>
            <person name="Riley R."/>
            <person name="Labutti K."/>
            <person name="Andreopoulos B."/>
            <person name="Lipzen A."/>
            <person name="Chen C."/>
            <person name="Yanf M."/>
            <person name="Daum C."/>
            <person name="Ng V."/>
            <person name="Clum A."/>
            <person name="Ohm R."/>
            <person name="Martin F."/>
            <person name="Silar P."/>
            <person name="Natvig D."/>
            <person name="Lalanne C."/>
            <person name="Gautier V."/>
            <person name="Ament-Velasquez S.L."/>
            <person name="Kruys A."/>
            <person name="Hutchinson M.I."/>
            <person name="Powell A.J."/>
            <person name="Barry K."/>
            <person name="Miller A.N."/>
            <person name="Grigoriev I.V."/>
            <person name="Debuchy R."/>
            <person name="Gladieux P."/>
            <person name="Thoren M.H."/>
            <person name="Johannesson H."/>
        </authorList>
    </citation>
    <scope>NUCLEOTIDE SEQUENCE</scope>
    <source>
        <strain evidence="1">PSN243</strain>
    </source>
</reference>
<reference evidence="1" key="1">
    <citation type="journal article" date="2023" name="Mol. Phylogenet. Evol.">
        <title>Genome-scale phylogeny and comparative genomics of the fungal order Sordariales.</title>
        <authorList>
            <person name="Hensen N."/>
            <person name="Bonometti L."/>
            <person name="Westerberg I."/>
            <person name="Brannstrom I.O."/>
            <person name="Guillou S."/>
            <person name="Cros-Aarteil S."/>
            <person name="Calhoun S."/>
            <person name="Haridas S."/>
            <person name="Kuo A."/>
            <person name="Mondo S."/>
            <person name="Pangilinan J."/>
            <person name="Riley R."/>
            <person name="LaButti K."/>
            <person name="Andreopoulos B."/>
            <person name="Lipzen A."/>
            <person name="Chen C."/>
            <person name="Yan M."/>
            <person name="Daum C."/>
            <person name="Ng V."/>
            <person name="Clum A."/>
            <person name="Steindorff A."/>
            <person name="Ohm R.A."/>
            <person name="Martin F."/>
            <person name="Silar P."/>
            <person name="Natvig D.O."/>
            <person name="Lalanne C."/>
            <person name="Gautier V."/>
            <person name="Ament-Velasquez S.L."/>
            <person name="Kruys A."/>
            <person name="Hutchinson M.I."/>
            <person name="Powell A.J."/>
            <person name="Barry K."/>
            <person name="Miller A.N."/>
            <person name="Grigoriev I.V."/>
            <person name="Debuchy R."/>
            <person name="Gladieux P."/>
            <person name="Hiltunen Thoren M."/>
            <person name="Johannesson H."/>
        </authorList>
    </citation>
    <scope>NUCLEOTIDE SEQUENCE</scope>
    <source>
        <strain evidence="1">PSN243</strain>
    </source>
</reference>
<organism evidence="1 2">
    <name type="scientific">Podospora aff. communis PSN243</name>
    <dbReference type="NCBI Taxonomy" id="3040156"/>
    <lineage>
        <taxon>Eukaryota</taxon>
        <taxon>Fungi</taxon>
        <taxon>Dikarya</taxon>
        <taxon>Ascomycota</taxon>
        <taxon>Pezizomycotina</taxon>
        <taxon>Sordariomycetes</taxon>
        <taxon>Sordariomycetidae</taxon>
        <taxon>Sordariales</taxon>
        <taxon>Podosporaceae</taxon>
        <taxon>Podospora</taxon>
    </lineage>
</organism>
<evidence type="ECO:0000313" key="1">
    <source>
        <dbReference type="EMBL" id="KAK4453573.1"/>
    </source>
</evidence>
<proteinExistence type="predicted"/>
<evidence type="ECO:0008006" key="3">
    <source>
        <dbReference type="Google" id="ProtNLM"/>
    </source>
</evidence>
<keyword evidence="2" id="KW-1185">Reference proteome</keyword>
<dbReference type="EMBL" id="MU865920">
    <property type="protein sequence ID" value="KAK4453573.1"/>
    <property type="molecule type" value="Genomic_DNA"/>
</dbReference>
<evidence type="ECO:0000313" key="2">
    <source>
        <dbReference type="Proteomes" id="UP001321760"/>
    </source>
</evidence>
<name>A0AAV9GYW7_9PEZI</name>
<protein>
    <recommendedName>
        <fullName evidence="3">Fungal N-terminal domain-containing protein</fullName>
    </recommendedName>
</protein>